<keyword evidence="5 7" id="KW-0862">Zinc</keyword>
<dbReference type="PANTHER" id="PTHR43660">
    <property type="entry name" value="DIPEPTIDYL CARBOXYPEPTIDASE"/>
    <property type="match status" value="1"/>
</dbReference>
<dbReference type="InterPro" id="IPR045090">
    <property type="entry name" value="Pept_M3A_M3B"/>
</dbReference>
<dbReference type="Pfam" id="PF01432">
    <property type="entry name" value="Peptidase_M3"/>
    <property type="match status" value="1"/>
</dbReference>
<name>A0ABY8VL08_9CORY</name>
<keyword evidence="3 7" id="KW-0479">Metal-binding</keyword>
<proteinExistence type="inferred from homology"/>
<protein>
    <submittedName>
        <fullName evidence="9">M3 family metallopeptidase</fullName>
        <ecNumber evidence="9">3.4.24.-</ecNumber>
    </submittedName>
</protein>
<dbReference type="InterPro" id="IPR001567">
    <property type="entry name" value="Pept_M3A_M3B_dom"/>
</dbReference>
<keyword evidence="6 7" id="KW-0482">Metalloprotease</keyword>
<sequence>MNPLLSPSDLPYQLPAFASITLGDAVEAFDVALAEQEREIAAILDAGEPTWENTVEALESSGRTLERAAAWLFNLQGTDATDEMDAVAADIVPRLSAHSDAIYQNEALYQRLISVPVPDDAESHRLHDLLLRRFTRCGANLDAAGKQRLAEINQRLSSLSEEFGRALLADTKKLAVRVDDAEQLAGLSASRIESARAAADGDGYLIPVELPTVQSLQSVLKDPATRAALYEASQARGTESTVGNLVEQVRLRAERARLLGFDTHADYVIAEETAGTAQAARDLLFDLAPAAAANAEAERKLSSELAGEPVSGADWPYWQGKVLERDYSLDEEELSKYFPLRQVLVDGVFHAAHRLYGITVTARTDLQGYADGVDVWEITDADGEGLGLLLTDYVARPTKRGGAWMSSFVDQSELLGTKPVVVNVMSITHPADGSDPLLSIDEVTTLFHEFGHALHGLLSKVRYPTLSGTNVPRDWVEFPSQINENWAFDPEVARNYARHVDTGEIIDDALLTAVQESRQFGQGFATSEYLAAAIIDLAWHSLTPEQAAQVGEDADAVRAFEDAALAEAGLTVDEPAPRYRSTYFNHIFGGGYSAGYYSYLWAEALDADGFDWFTEQPDVRAAGEKFRDLILSRGASLDYGDAFRELRGRDKDVAPLLRRRGLAGVEHS</sequence>
<evidence type="ECO:0000259" key="8">
    <source>
        <dbReference type="Pfam" id="PF01432"/>
    </source>
</evidence>
<evidence type="ECO:0000256" key="2">
    <source>
        <dbReference type="ARBA" id="ARBA00022670"/>
    </source>
</evidence>
<dbReference type="Gene3D" id="1.10.1370.40">
    <property type="match status" value="1"/>
</dbReference>
<dbReference type="Proteomes" id="UP001238805">
    <property type="component" value="Chromosome"/>
</dbReference>
<dbReference type="GO" id="GO:0016787">
    <property type="term" value="F:hydrolase activity"/>
    <property type="evidence" value="ECO:0007669"/>
    <property type="project" value="UniProtKB-KW"/>
</dbReference>
<dbReference type="RefSeq" id="WP_284874849.1">
    <property type="nucleotide sequence ID" value="NZ_CP126970.1"/>
</dbReference>
<keyword evidence="4 7" id="KW-0378">Hydrolase</keyword>
<dbReference type="PANTHER" id="PTHR43660:SF1">
    <property type="entry name" value="DIPEPTIDYL CARBOXYPEPTIDASE"/>
    <property type="match status" value="1"/>
</dbReference>
<evidence type="ECO:0000256" key="3">
    <source>
        <dbReference type="ARBA" id="ARBA00022723"/>
    </source>
</evidence>
<dbReference type="Gene3D" id="3.40.390.10">
    <property type="entry name" value="Collagenase (Catalytic Domain)"/>
    <property type="match status" value="1"/>
</dbReference>
<evidence type="ECO:0000313" key="9">
    <source>
        <dbReference type="EMBL" id="WIM70259.1"/>
    </source>
</evidence>
<dbReference type="InterPro" id="IPR034005">
    <property type="entry name" value="M3A_DCP"/>
</dbReference>
<feature type="domain" description="Peptidase M3A/M3B catalytic" evidence="8">
    <location>
        <begin position="221"/>
        <end position="661"/>
    </location>
</feature>
<evidence type="ECO:0000256" key="5">
    <source>
        <dbReference type="ARBA" id="ARBA00022833"/>
    </source>
</evidence>
<reference evidence="9 10" key="1">
    <citation type="submission" date="2023-05" db="EMBL/GenBank/DDBJ databases">
        <title>Corynebacterium suedekumii sp. nov. and Corynebacterium breve sp. nov. isolated from raw cow's milk.</title>
        <authorList>
            <person name="Baer M.K."/>
            <person name="Mehl L."/>
            <person name="Hellmuth R."/>
            <person name="Marke G."/>
            <person name="Lipski A."/>
        </authorList>
    </citation>
    <scope>NUCLEOTIDE SEQUENCE [LARGE SCALE GENOMIC DNA]</scope>
    <source>
        <strain evidence="9 10">LM112</strain>
    </source>
</reference>
<keyword evidence="2 7" id="KW-0645">Protease</keyword>
<comment type="similarity">
    <text evidence="1 7">Belongs to the peptidase M3 family.</text>
</comment>
<accession>A0ABY8VL08</accession>
<evidence type="ECO:0000313" key="10">
    <source>
        <dbReference type="Proteomes" id="UP001238805"/>
    </source>
</evidence>
<comment type="cofactor">
    <cofactor evidence="7">
        <name>Zn(2+)</name>
        <dbReference type="ChEBI" id="CHEBI:29105"/>
    </cofactor>
    <text evidence="7">Binds 1 zinc ion.</text>
</comment>
<evidence type="ECO:0000256" key="4">
    <source>
        <dbReference type="ARBA" id="ARBA00022801"/>
    </source>
</evidence>
<dbReference type="InterPro" id="IPR024079">
    <property type="entry name" value="MetalloPept_cat_dom_sf"/>
</dbReference>
<dbReference type="Gene3D" id="1.10.1370.10">
    <property type="entry name" value="Neurolysin, domain 3"/>
    <property type="match status" value="1"/>
</dbReference>
<dbReference type="EC" id="3.4.24.-" evidence="9"/>
<dbReference type="EMBL" id="CP126970">
    <property type="protein sequence ID" value="WIM70259.1"/>
    <property type="molecule type" value="Genomic_DNA"/>
</dbReference>
<dbReference type="CDD" id="cd06456">
    <property type="entry name" value="M3A_DCP"/>
    <property type="match status" value="1"/>
</dbReference>
<organism evidence="9 10">
    <name type="scientific">Corynebacterium suedekumii</name>
    <dbReference type="NCBI Taxonomy" id="3049801"/>
    <lineage>
        <taxon>Bacteria</taxon>
        <taxon>Bacillati</taxon>
        <taxon>Actinomycetota</taxon>
        <taxon>Actinomycetes</taxon>
        <taxon>Mycobacteriales</taxon>
        <taxon>Corynebacteriaceae</taxon>
        <taxon>Corynebacterium</taxon>
    </lineage>
</organism>
<keyword evidence="10" id="KW-1185">Reference proteome</keyword>
<evidence type="ECO:0000256" key="7">
    <source>
        <dbReference type="RuleBase" id="RU003435"/>
    </source>
</evidence>
<dbReference type="SUPFAM" id="SSF55486">
    <property type="entry name" value="Metalloproteases ('zincins'), catalytic domain"/>
    <property type="match status" value="1"/>
</dbReference>
<gene>
    <name evidence="9" type="ORF">QP029_14010</name>
</gene>
<dbReference type="InterPro" id="IPR024077">
    <property type="entry name" value="Neurolysin/TOP_dom2"/>
</dbReference>
<evidence type="ECO:0000256" key="6">
    <source>
        <dbReference type="ARBA" id="ARBA00023049"/>
    </source>
</evidence>
<evidence type="ECO:0000256" key="1">
    <source>
        <dbReference type="ARBA" id="ARBA00006040"/>
    </source>
</evidence>